<feature type="binding site" evidence="12">
    <location>
        <position position="188"/>
    </location>
    <ligand>
        <name>Ca(2+)</name>
        <dbReference type="ChEBI" id="CHEBI:29108"/>
    </ligand>
</feature>
<dbReference type="SUPFAM" id="SSF63433">
    <property type="entry name" value="Fumarylacetoacetate hydrolase, FAH, N-terminal domain"/>
    <property type="match status" value="1"/>
</dbReference>
<evidence type="ECO:0000256" key="1">
    <source>
        <dbReference type="ARBA" id="ARBA00004782"/>
    </source>
</evidence>
<name>A0A1L7XA05_9HELO</name>
<evidence type="ECO:0000256" key="12">
    <source>
        <dbReference type="PIRSR" id="PIRSR605959-3"/>
    </source>
</evidence>
<feature type="binding site" evidence="12">
    <location>
        <position position="222"/>
    </location>
    <ligand>
        <name>Ca(2+)</name>
        <dbReference type="ChEBI" id="CHEBI:29108"/>
    </ligand>
</feature>
<keyword evidence="8 13" id="KW-0828">Tyrosine catabolism</keyword>
<keyword evidence="9 13" id="KW-0585">Phenylalanine catabolism</keyword>
<dbReference type="GO" id="GO:0006572">
    <property type="term" value="P:L-tyrosine catabolic process"/>
    <property type="evidence" value="ECO:0007669"/>
    <property type="project" value="UniProtKB-UniRule"/>
</dbReference>
<dbReference type="EMBL" id="FJOG01000019">
    <property type="protein sequence ID" value="CZR61842.1"/>
    <property type="molecule type" value="Genomic_DNA"/>
</dbReference>
<dbReference type="InterPro" id="IPR005959">
    <property type="entry name" value="Fumarylacetoacetase"/>
</dbReference>
<evidence type="ECO:0000259" key="15">
    <source>
        <dbReference type="Pfam" id="PF09298"/>
    </source>
</evidence>
<organism evidence="16 17">
    <name type="scientific">Phialocephala subalpina</name>
    <dbReference type="NCBI Taxonomy" id="576137"/>
    <lineage>
        <taxon>Eukaryota</taxon>
        <taxon>Fungi</taxon>
        <taxon>Dikarya</taxon>
        <taxon>Ascomycota</taxon>
        <taxon>Pezizomycotina</taxon>
        <taxon>Leotiomycetes</taxon>
        <taxon>Helotiales</taxon>
        <taxon>Mollisiaceae</taxon>
        <taxon>Phialocephala</taxon>
        <taxon>Phialocephala fortinii species complex</taxon>
    </lineage>
</organism>
<comment type="catalytic activity">
    <reaction evidence="13">
        <text>4-fumarylacetoacetate + H2O = acetoacetate + fumarate + H(+)</text>
        <dbReference type="Rhea" id="RHEA:10244"/>
        <dbReference type="ChEBI" id="CHEBI:13705"/>
        <dbReference type="ChEBI" id="CHEBI:15377"/>
        <dbReference type="ChEBI" id="CHEBI:15378"/>
        <dbReference type="ChEBI" id="CHEBI:18034"/>
        <dbReference type="ChEBI" id="CHEBI:29806"/>
        <dbReference type="EC" id="3.7.1.2"/>
    </reaction>
</comment>
<feature type="binding site" evidence="12">
    <location>
        <position position="246"/>
    </location>
    <ligand>
        <name>Mg(2+)</name>
        <dbReference type="ChEBI" id="CHEBI:18420"/>
    </ligand>
</feature>
<feature type="active site" description="Proton acceptor" evidence="10">
    <location>
        <position position="122"/>
    </location>
</feature>
<feature type="binding site" evidence="11">
    <location>
        <position position="342"/>
    </location>
    <ligand>
        <name>substrate</name>
    </ligand>
</feature>
<feature type="domain" description="Fumarylacetoacetase N-terminal" evidence="15">
    <location>
        <begin position="12"/>
        <end position="107"/>
    </location>
</feature>
<dbReference type="GO" id="GO:1902000">
    <property type="term" value="P:homogentisate catabolic process"/>
    <property type="evidence" value="ECO:0007669"/>
    <property type="project" value="TreeGrafter"/>
</dbReference>
<feature type="binding site" evidence="12">
    <location>
        <position position="115"/>
    </location>
    <ligand>
        <name>Ca(2+)</name>
        <dbReference type="ChEBI" id="CHEBI:29108"/>
    </ligand>
</feature>
<dbReference type="AlphaFoldDB" id="A0A1L7XA05"/>
<comment type="similarity">
    <text evidence="2 13">Belongs to the FAH family.</text>
</comment>
<evidence type="ECO:0000256" key="9">
    <source>
        <dbReference type="ARBA" id="ARBA00023232"/>
    </source>
</evidence>
<dbReference type="InterPro" id="IPR015377">
    <property type="entry name" value="Fumarylacetoacetase_N"/>
</dbReference>
<dbReference type="STRING" id="576137.A0A1L7XA05"/>
<sequence>MTDYAHHFSESNIPFGIASSSSHPQKSVATRFENTIIFLDELAKHSHLSTLHSSTIQTFSEPYLNPFIALPKSEHTETRRRIQALLSSQSILASSSCPLEQVTLHFPIQVGDFTDFSCSRDHVLNASEAVFGTRTLPPGFEHFPVGYHGRCSTIVVSGTDVIRPKGQYKNADGNVVFGETGRLDYELEIGAVTRQARALEPGESVGIEEADEWIFGVCLVNDWSARDIQSLEMTPLGPMNGKSFFTSISPWIITLDALSTFKVPAPPRNPDVELPGYLQDPDQKPSYDLSLKAELTPTGVENASVICESKFGDLYWTLRDLVAQQTINGCTLRTGDLLATGTVSGSTPESHGCLMEIAAKGGVNVLDAKGKKEKKICAIAGLGVGFGECVGKVVPRLKFNSRLEHGLTELDSDLNEVSLTP</sequence>
<evidence type="ECO:0000313" key="17">
    <source>
        <dbReference type="Proteomes" id="UP000184330"/>
    </source>
</evidence>
<dbReference type="Gene3D" id="2.30.30.230">
    <property type="entry name" value="Fumarylacetoacetase, N-terminal domain"/>
    <property type="match status" value="1"/>
</dbReference>
<evidence type="ECO:0000256" key="10">
    <source>
        <dbReference type="PIRSR" id="PIRSR605959-1"/>
    </source>
</evidence>
<feature type="binding site" evidence="12">
    <location>
        <position position="186"/>
    </location>
    <ligand>
        <name>Ca(2+)</name>
        <dbReference type="ChEBI" id="CHEBI:29108"/>
    </ligand>
</feature>
<evidence type="ECO:0000256" key="6">
    <source>
        <dbReference type="ARBA" id="ARBA00022837"/>
    </source>
</evidence>
<evidence type="ECO:0000256" key="13">
    <source>
        <dbReference type="RuleBase" id="RU366008"/>
    </source>
</evidence>
<dbReference type="GO" id="GO:0004334">
    <property type="term" value="F:fumarylacetoacetase activity"/>
    <property type="evidence" value="ECO:0007669"/>
    <property type="project" value="UniProtKB-UniRule"/>
</dbReference>
<evidence type="ECO:0000256" key="4">
    <source>
        <dbReference type="ARBA" id="ARBA00022723"/>
    </source>
</evidence>
<feature type="domain" description="Fumarylacetoacetase-like C-terminal" evidence="14">
    <location>
        <begin position="114"/>
        <end position="349"/>
    </location>
</feature>
<evidence type="ECO:0000256" key="8">
    <source>
        <dbReference type="ARBA" id="ARBA00022878"/>
    </source>
</evidence>
<dbReference type="PANTHER" id="PTHR43069:SF5">
    <property type="entry name" value="FUMARYLACETOACETASE"/>
    <property type="match status" value="1"/>
</dbReference>
<dbReference type="UniPathway" id="UPA00139">
    <property type="reaction ID" value="UER00341"/>
</dbReference>
<dbReference type="Proteomes" id="UP000184330">
    <property type="component" value="Unassembled WGS sequence"/>
</dbReference>
<keyword evidence="5 13" id="KW-0378">Hydrolase</keyword>
<reference evidence="16 17" key="1">
    <citation type="submission" date="2016-03" db="EMBL/GenBank/DDBJ databases">
        <authorList>
            <person name="Ploux O."/>
        </authorList>
    </citation>
    <scope>NUCLEOTIDE SEQUENCE [LARGE SCALE GENOMIC DNA]</scope>
    <source>
        <strain evidence="16 17">UAMH 11012</strain>
    </source>
</reference>
<comment type="pathway">
    <text evidence="1 13">Amino-acid degradation; L-phenylalanine degradation; acetoacetate and fumarate from L-phenylalanine: step 6/6.</text>
</comment>
<evidence type="ECO:0000256" key="3">
    <source>
        <dbReference type="ARBA" id="ARBA00012094"/>
    </source>
</evidence>
<feature type="binding site" evidence="12">
    <location>
        <position position="222"/>
    </location>
    <ligand>
        <name>Mg(2+)</name>
        <dbReference type="ChEBI" id="CHEBI:18420"/>
    </ligand>
</feature>
<evidence type="ECO:0000256" key="7">
    <source>
        <dbReference type="ARBA" id="ARBA00022842"/>
    </source>
</evidence>
<dbReference type="OrthoDB" id="9971669at2759"/>
<dbReference type="PANTHER" id="PTHR43069">
    <property type="entry name" value="FUMARYLACETOACETASE"/>
    <property type="match status" value="1"/>
</dbReference>
<feature type="binding site" evidence="12">
    <location>
        <position position="242"/>
    </location>
    <ligand>
        <name>Mg(2+)</name>
        <dbReference type="ChEBI" id="CHEBI:18420"/>
    </ligand>
</feature>
<accession>A0A1L7XA05</accession>
<protein>
    <recommendedName>
        <fullName evidence="3 13">Fumarylacetoacetase</fullName>
        <ecNumber evidence="3 13">3.7.1.2</ecNumber>
    </recommendedName>
    <alternativeName>
        <fullName evidence="13">Fumarylacetoacetate hydrolase</fullName>
    </alternativeName>
</protein>
<dbReference type="Pfam" id="PF01557">
    <property type="entry name" value="FAA_hydrolase"/>
    <property type="match status" value="1"/>
</dbReference>
<evidence type="ECO:0000256" key="11">
    <source>
        <dbReference type="PIRSR" id="PIRSR605959-2"/>
    </source>
</evidence>
<feature type="binding site" evidence="11">
    <location>
        <position position="229"/>
    </location>
    <ligand>
        <name>substrate</name>
    </ligand>
</feature>
<keyword evidence="7 12" id="KW-0460">Magnesium</keyword>
<evidence type="ECO:0000256" key="2">
    <source>
        <dbReference type="ARBA" id="ARBA00010211"/>
    </source>
</evidence>
<dbReference type="GO" id="GO:0006559">
    <property type="term" value="P:L-phenylalanine catabolic process"/>
    <property type="evidence" value="ECO:0007669"/>
    <property type="project" value="UniProtKB-UniRule"/>
</dbReference>
<dbReference type="Pfam" id="PF09298">
    <property type="entry name" value="FAA_hydrolase_N"/>
    <property type="match status" value="1"/>
</dbReference>
<keyword evidence="6 12" id="KW-0106">Calcium</keyword>
<dbReference type="InterPro" id="IPR011234">
    <property type="entry name" value="Fumarylacetoacetase-like_C"/>
</dbReference>
<gene>
    <name evidence="16" type="ORF">PAC_11739</name>
</gene>
<dbReference type="SUPFAM" id="SSF56529">
    <property type="entry name" value="FAH"/>
    <property type="match status" value="1"/>
</dbReference>
<keyword evidence="17" id="KW-1185">Reference proteome</keyword>
<evidence type="ECO:0000313" key="16">
    <source>
        <dbReference type="EMBL" id="CZR61842.1"/>
    </source>
</evidence>
<dbReference type="InterPro" id="IPR036663">
    <property type="entry name" value="Fumarylacetoacetase_C_sf"/>
</dbReference>
<evidence type="ECO:0000256" key="5">
    <source>
        <dbReference type="ARBA" id="ARBA00022801"/>
    </source>
</evidence>
<dbReference type="EC" id="3.7.1.2" evidence="3 13"/>
<dbReference type="Gene3D" id="3.90.850.10">
    <property type="entry name" value="Fumarylacetoacetase-like, C-terminal domain"/>
    <property type="match status" value="1"/>
</dbReference>
<evidence type="ECO:0000259" key="14">
    <source>
        <dbReference type="Pfam" id="PF01557"/>
    </source>
</evidence>
<dbReference type="GO" id="GO:0046872">
    <property type="term" value="F:metal ion binding"/>
    <property type="evidence" value="ECO:0007669"/>
    <property type="project" value="UniProtKB-UniRule"/>
</dbReference>
<comment type="cofactor">
    <cofactor evidence="13">
        <name>Mg(2+)</name>
        <dbReference type="ChEBI" id="CHEBI:18420"/>
    </cofactor>
    <cofactor evidence="13">
        <name>Ca(2+)</name>
        <dbReference type="ChEBI" id="CHEBI:29108"/>
    </cofactor>
</comment>
<keyword evidence="4 12" id="KW-0479">Metal-binding</keyword>
<dbReference type="InterPro" id="IPR036462">
    <property type="entry name" value="Fumarylacetoacetase_N_sf"/>
</dbReference>
<proteinExistence type="inferred from homology"/>